<protein>
    <recommendedName>
        <fullName evidence="1">SCP domain-containing protein</fullName>
    </recommendedName>
</protein>
<reference evidence="2 3" key="1">
    <citation type="submission" date="2020-04" db="EMBL/GenBank/DDBJ databases">
        <title>Genome sequence of Altibacter aquimarinus strain ALE3EI.</title>
        <authorList>
            <person name="Oh H.-M."/>
            <person name="Jang D."/>
        </authorList>
    </citation>
    <scope>NUCLEOTIDE SEQUENCE [LARGE SCALE GENOMIC DNA]</scope>
    <source>
        <strain evidence="2 3">ALE3EI</strain>
    </source>
</reference>
<evidence type="ECO:0000313" key="2">
    <source>
        <dbReference type="EMBL" id="QNJ97590.1"/>
    </source>
</evidence>
<dbReference type="InterPro" id="IPR014044">
    <property type="entry name" value="CAP_dom"/>
</dbReference>
<dbReference type="KEGG" id="alti:ALE3EI_1017"/>
<gene>
    <name evidence="2" type="ORF">ALE3EI_1017</name>
</gene>
<sequence length="159" mass="17780">MAMAFICLVTSCQKDEGVTSEELNYTIDLNLANETDWVMANEILVLVNDHRASIGLPAIKKDQQYASAYAVDHTQYMIDTQKINHDNFNVRANALKERGATIVGENVAYGYATAEAVVNAWLNSPGHKKVIEGAYTHSGFGVMQNDKGTYYFTQLFYRK</sequence>
<evidence type="ECO:0000259" key="1">
    <source>
        <dbReference type="Pfam" id="PF00188"/>
    </source>
</evidence>
<dbReference type="Proteomes" id="UP000515514">
    <property type="component" value="Chromosome"/>
</dbReference>
<dbReference type="AlphaFoldDB" id="A0A7G8PTC4"/>
<dbReference type="CDD" id="cd05379">
    <property type="entry name" value="CAP_bacterial"/>
    <property type="match status" value="1"/>
</dbReference>
<dbReference type="InterPro" id="IPR035940">
    <property type="entry name" value="CAP_sf"/>
</dbReference>
<dbReference type="Pfam" id="PF00188">
    <property type="entry name" value="CAP"/>
    <property type="match status" value="1"/>
</dbReference>
<keyword evidence="3" id="KW-1185">Reference proteome</keyword>
<proteinExistence type="predicted"/>
<organism evidence="2 3">
    <name type="scientific">Constantimarinum furrinae</name>
    <dbReference type="NCBI Taxonomy" id="2562285"/>
    <lineage>
        <taxon>Bacteria</taxon>
        <taxon>Pseudomonadati</taxon>
        <taxon>Bacteroidota</taxon>
        <taxon>Flavobacteriia</taxon>
        <taxon>Flavobacteriales</taxon>
        <taxon>Flavobacteriaceae</taxon>
        <taxon>Altibacter/Constantimarinum group</taxon>
        <taxon>Constantimarinum</taxon>
    </lineage>
</organism>
<dbReference type="PANTHER" id="PTHR31157">
    <property type="entry name" value="SCP DOMAIN-CONTAINING PROTEIN"/>
    <property type="match status" value="1"/>
</dbReference>
<feature type="domain" description="SCP" evidence="1">
    <location>
        <begin position="46"/>
        <end position="156"/>
    </location>
</feature>
<name>A0A7G8PTC4_9FLAO</name>
<dbReference type="Gene3D" id="3.40.33.10">
    <property type="entry name" value="CAP"/>
    <property type="match status" value="1"/>
</dbReference>
<evidence type="ECO:0000313" key="3">
    <source>
        <dbReference type="Proteomes" id="UP000515514"/>
    </source>
</evidence>
<dbReference type="SUPFAM" id="SSF55797">
    <property type="entry name" value="PR-1-like"/>
    <property type="match status" value="1"/>
</dbReference>
<accession>A0A7G8PTC4</accession>
<dbReference type="PANTHER" id="PTHR31157:SF1">
    <property type="entry name" value="SCP DOMAIN-CONTAINING PROTEIN"/>
    <property type="match status" value="1"/>
</dbReference>
<dbReference type="EMBL" id="CP052909">
    <property type="protein sequence ID" value="QNJ97590.1"/>
    <property type="molecule type" value="Genomic_DNA"/>
</dbReference>